<sequence>MSKKNVFGNEVSVDEEALENEKEPEVDEDGFEVVDETPELRATVQMEVQAKVDANHPDGMVDTSQERIHGVTLKQEECIRAREDELARISARAAFGTQEGREERTRRAAARGSAARQMDFKRRRASVDPLADPDRPDPREELSQDELAFVNRQARRLAKQLGGWTRAAISRRVAEELVRGTSRMAAVIRVFEELQMGSGRIVPIEKLEDVDRREVAVEGRIETLWEPSNRKIAQVGLISDDSGTTRVTVWKASKQPWMREGERVRIYGAARNWYEGRVSLALTGWSTVHFPERGRWWE</sequence>
<comment type="caution">
    <text evidence="2">The sequence shown here is derived from an EMBL/GenBank/DDBJ whole genome shotgun (WGS) entry which is preliminary data.</text>
</comment>
<dbReference type="RefSeq" id="WP_379741911.1">
    <property type="nucleotide sequence ID" value="NZ_JBHSVN010000001.1"/>
</dbReference>
<dbReference type="Gene3D" id="2.40.50.140">
    <property type="entry name" value="Nucleic acid-binding proteins"/>
    <property type="match status" value="1"/>
</dbReference>
<proteinExistence type="predicted"/>
<name>A0ABD5URN1_9EURY</name>
<dbReference type="InterPro" id="IPR012340">
    <property type="entry name" value="NA-bd_OB-fold"/>
</dbReference>
<keyword evidence="3" id="KW-1185">Reference proteome</keyword>
<dbReference type="SUPFAM" id="SSF50249">
    <property type="entry name" value="Nucleic acid-binding proteins"/>
    <property type="match status" value="1"/>
</dbReference>
<dbReference type="Proteomes" id="UP001596296">
    <property type="component" value="Unassembled WGS sequence"/>
</dbReference>
<dbReference type="CDD" id="cd04491">
    <property type="entry name" value="SoSSB_OBF"/>
    <property type="match status" value="1"/>
</dbReference>
<accession>A0ABD5URN1</accession>
<gene>
    <name evidence="2" type="ORF">ACFQE9_06170</name>
</gene>
<reference evidence="2 3" key="1">
    <citation type="journal article" date="2019" name="Int. J. Syst. Evol. Microbiol.">
        <title>The Global Catalogue of Microorganisms (GCM) 10K type strain sequencing project: providing services to taxonomists for standard genome sequencing and annotation.</title>
        <authorList>
            <consortium name="The Broad Institute Genomics Platform"/>
            <consortium name="The Broad Institute Genome Sequencing Center for Infectious Disease"/>
            <person name="Wu L."/>
            <person name="Ma J."/>
        </authorList>
    </citation>
    <scope>NUCLEOTIDE SEQUENCE [LARGE SCALE GENOMIC DNA]</scope>
    <source>
        <strain evidence="2 3">SKJ47</strain>
    </source>
</reference>
<evidence type="ECO:0000313" key="3">
    <source>
        <dbReference type="Proteomes" id="UP001596296"/>
    </source>
</evidence>
<feature type="compositionally biased region" description="Acidic residues" evidence="1">
    <location>
        <begin position="12"/>
        <end position="29"/>
    </location>
</feature>
<evidence type="ECO:0000256" key="1">
    <source>
        <dbReference type="SAM" id="MobiDB-lite"/>
    </source>
</evidence>
<dbReference type="AlphaFoldDB" id="A0ABD5URN1"/>
<feature type="region of interest" description="Disordered" evidence="1">
    <location>
        <begin position="96"/>
        <end position="144"/>
    </location>
</feature>
<organism evidence="2 3">
    <name type="scientific">Halopenitus salinus</name>
    <dbReference type="NCBI Taxonomy" id="1198295"/>
    <lineage>
        <taxon>Archaea</taxon>
        <taxon>Methanobacteriati</taxon>
        <taxon>Methanobacteriota</taxon>
        <taxon>Stenosarchaea group</taxon>
        <taxon>Halobacteria</taxon>
        <taxon>Halobacteriales</taxon>
        <taxon>Haloferacaceae</taxon>
        <taxon>Halopenitus</taxon>
    </lineage>
</organism>
<feature type="compositionally biased region" description="Basic and acidic residues" evidence="1">
    <location>
        <begin position="132"/>
        <end position="142"/>
    </location>
</feature>
<dbReference type="EMBL" id="JBHSXL010000005">
    <property type="protein sequence ID" value="MFC6892194.1"/>
    <property type="molecule type" value="Genomic_DNA"/>
</dbReference>
<feature type="region of interest" description="Disordered" evidence="1">
    <location>
        <begin position="1"/>
        <end position="29"/>
    </location>
</feature>
<evidence type="ECO:0000313" key="2">
    <source>
        <dbReference type="EMBL" id="MFC6892194.1"/>
    </source>
</evidence>
<protein>
    <submittedName>
        <fullName evidence="2">SOSS complex subunit B family protein</fullName>
    </submittedName>
</protein>